<dbReference type="OrthoDB" id="10282852at2759"/>
<sequence length="137" mass="15566">MEPLDVLCCSSSFWIAQNPAAPLDLSRLTGAKRQTLEWLLQQRFDLSPALQERIKLQLRHRSSYGMLVQFVVGLLCPCPGVAQTAAWDYDRDMDVLRQEVAAVLAQHLPPGSWELQERIDSQARFIDGKRLLALYLT</sequence>
<accession>A0A2P6TD83</accession>
<dbReference type="AlphaFoldDB" id="A0A2P6TD83"/>
<gene>
    <name evidence="1" type="ORF">C2E21_8721</name>
</gene>
<dbReference type="EMBL" id="LHPG02000022">
    <property type="protein sequence ID" value="PRW20601.1"/>
    <property type="molecule type" value="Genomic_DNA"/>
</dbReference>
<name>A0A2P6TD83_CHLSO</name>
<protein>
    <submittedName>
        <fullName evidence="1">Uncharacterized protein</fullName>
    </submittedName>
</protein>
<organism evidence="1 2">
    <name type="scientific">Chlorella sorokiniana</name>
    <name type="common">Freshwater green alga</name>
    <dbReference type="NCBI Taxonomy" id="3076"/>
    <lineage>
        <taxon>Eukaryota</taxon>
        <taxon>Viridiplantae</taxon>
        <taxon>Chlorophyta</taxon>
        <taxon>core chlorophytes</taxon>
        <taxon>Trebouxiophyceae</taxon>
        <taxon>Chlorellales</taxon>
        <taxon>Chlorellaceae</taxon>
        <taxon>Chlorella clade</taxon>
        <taxon>Chlorella</taxon>
    </lineage>
</organism>
<reference evidence="1 2" key="1">
    <citation type="journal article" date="2018" name="Plant J.">
        <title>Genome sequences of Chlorella sorokiniana UTEX 1602 and Micractinium conductrix SAG 241.80: implications to maltose excretion by a green alga.</title>
        <authorList>
            <person name="Arriola M.B."/>
            <person name="Velmurugan N."/>
            <person name="Zhang Y."/>
            <person name="Plunkett M.H."/>
            <person name="Hondzo H."/>
            <person name="Barney B.M."/>
        </authorList>
    </citation>
    <scope>NUCLEOTIDE SEQUENCE [LARGE SCALE GENOMIC DNA]</scope>
    <source>
        <strain evidence="2">UTEX 1602</strain>
    </source>
</reference>
<evidence type="ECO:0000313" key="1">
    <source>
        <dbReference type="EMBL" id="PRW20601.1"/>
    </source>
</evidence>
<keyword evidence="2" id="KW-1185">Reference proteome</keyword>
<dbReference type="Proteomes" id="UP000239899">
    <property type="component" value="Unassembled WGS sequence"/>
</dbReference>
<proteinExistence type="predicted"/>
<evidence type="ECO:0000313" key="2">
    <source>
        <dbReference type="Proteomes" id="UP000239899"/>
    </source>
</evidence>
<comment type="caution">
    <text evidence="1">The sequence shown here is derived from an EMBL/GenBank/DDBJ whole genome shotgun (WGS) entry which is preliminary data.</text>
</comment>